<sequence length="315" mass="35285">MWKRLIASFLLIVMAMGVAAIALDRWVSWKTAGYIYEDVQALPHRQVGVVLGTAKYYRTGVINQYYLYRIQGAINAYNSGKVKYLLLSGDNAQQSYNEPMTMRRDLMAAGIPASDIVLDYAGFRTLDSIVRTRKVFDTNDFIVITQRFHCERALFIALHMGIQAQCYAVPSPKNMLTVRVREIFARLGALSDLYLLKREPRFLGPLIPIPAVHAIPDDAQGYPAVTPEQLLALQQRLAQEKQQEQEKQQALERAKQQREAEQKQAEEQAAQEKAAQEKAAEEKAAQEKAAQEAAAQPPHPGHLLPPPEAPPAPLP</sequence>
<evidence type="ECO:0000256" key="5">
    <source>
        <dbReference type="ARBA" id="ARBA00022989"/>
    </source>
</evidence>
<dbReference type="InterPro" id="IPR003848">
    <property type="entry name" value="DUF218"/>
</dbReference>
<dbReference type="PANTHER" id="PTHR30336">
    <property type="entry name" value="INNER MEMBRANE PROTEIN, PROBABLE PERMEASE"/>
    <property type="match status" value="1"/>
</dbReference>
<dbReference type="AlphaFoldDB" id="A0A2N5EFJ0"/>
<feature type="domain" description="DUF218" evidence="9">
    <location>
        <begin position="47"/>
        <end position="171"/>
    </location>
</feature>
<dbReference type="NCBIfam" id="NF008092">
    <property type="entry name" value="PRK10834.1"/>
    <property type="match status" value="1"/>
</dbReference>
<dbReference type="Proteomes" id="UP000234240">
    <property type="component" value="Unassembled WGS sequence"/>
</dbReference>
<proteinExistence type="predicted"/>
<keyword evidence="5" id="KW-1133">Transmembrane helix</keyword>
<keyword evidence="6" id="KW-0472">Membrane</keyword>
<keyword evidence="2" id="KW-1003">Cell membrane</keyword>
<evidence type="ECO:0000259" key="9">
    <source>
        <dbReference type="Pfam" id="PF02698"/>
    </source>
</evidence>
<dbReference type="GO" id="GO:0005886">
    <property type="term" value="C:plasma membrane"/>
    <property type="evidence" value="ECO:0007669"/>
    <property type="project" value="UniProtKB-SubCell"/>
</dbReference>
<evidence type="ECO:0000256" key="1">
    <source>
        <dbReference type="ARBA" id="ARBA00004377"/>
    </source>
</evidence>
<evidence type="ECO:0000256" key="2">
    <source>
        <dbReference type="ARBA" id="ARBA00022475"/>
    </source>
</evidence>
<accession>A0A2N5EFJ0</accession>
<dbReference type="RefSeq" id="WP_101814161.1">
    <property type="nucleotide sequence ID" value="NZ_PJZF01000001.1"/>
</dbReference>
<evidence type="ECO:0000256" key="7">
    <source>
        <dbReference type="ARBA" id="ARBA00037355"/>
    </source>
</evidence>
<protein>
    <submittedName>
        <fullName evidence="10">Vancomycin high temperature exclusion protein</fullName>
    </submittedName>
</protein>
<dbReference type="CDD" id="cd06259">
    <property type="entry name" value="YdcF-like"/>
    <property type="match status" value="1"/>
</dbReference>
<evidence type="ECO:0000313" key="11">
    <source>
        <dbReference type="Proteomes" id="UP000234240"/>
    </source>
</evidence>
<feature type="compositionally biased region" description="Pro residues" evidence="8">
    <location>
        <begin position="297"/>
        <end position="315"/>
    </location>
</feature>
<gene>
    <name evidence="10" type="ORF">CYR55_00120</name>
</gene>
<feature type="compositionally biased region" description="Basic and acidic residues" evidence="8">
    <location>
        <begin position="274"/>
        <end position="290"/>
    </location>
</feature>
<dbReference type="OrthoDB" id="9782395at2"/>
<evidence type="ECO:0000256" key="8">
    <source>
        <dbReference type="SAM" id="MobiDB-lite"/>
    </source>
</evidence>
<feature type="compositionally biased region" description="Basic and acidic residues" evidence="8">
    <location>
        <begin position="243"/>
        <end position="266"/>
    </location>
</feature>
<comment type="caution">
    <text evidence="10">The sequence shown here is derived from an EMBL/GenBank/DDBJ whole genome shotgun (WGS) entry which is preliminary data.</text>
</comment>
<evidence type="ECO:0000256" key="4">
    <source>
        <dbReference type="ARBA" id="ARBA00022692"/>
    </source>
</evidence>
<evidence type="ECO:0000256" key="3">
    <source>
        <dbReference type="ARBA" id="ARBA00022519"/>
    </source>
</evidence>
<comment type="subcellular location">
    <subcellularLocation>
        <location evidence="1">Cell inner membrane</location>
        <topology evidence="1">Single-pass membrane protein</topology>
    </subcellularLocation>
</comment>
<dbReference type="InterPro" id="IPR051599">
    <property type="entry name" value="Cell_Envelope_Assoc"/>
</dbReference>
<dbReference type="EMBL" id="PJZF01000001">
    <property type="protein sequence ID" value="PLR41290.1"/>
    <property type="molecule type" value="Genomic_DNA"/>
</dbReference>
<keyword evidence="11" id="KW-1185">Reference proteome</keyword>
<evidence type="ECO:0000256" key="6">
    <source>
        <dbReference type="ARBA" id="ARBA00023136"/>
    </source>
</evidence>
<comment type="function">
    <text evidence="7">Participates in the barrier function of the cell envelope.</text>
</comment>
<evidence type="ECO:0000313" key="10">
    <source>
        <dbReference type="EMBL" id="PLR41290.1"/>
    </source>
</evidence>
<dbReference type="PANTHER" id="PTHR30336:SF0">
    <property type="entry name" value="PROTEIN SANA"/>
    <property type="match status" value="1"/>
</dbReference>
<keyword evidence="3" id="KW-0997">Cell inner membrane</keyword>
<organism evidence="10 11">
    <name type="scientific">Chimaeribacter californicus</name>
    <dbReference type="NCBI Taxonomy" id="2060067"/>
    <lineage>
        <taxon>Bacteria</taxon>
        <taxon>Pseudomonadati</taxon>
        <taxon>Pseudomonadota</taxon>
        <taxon>Gammaproteobacteria</taxon>
        <taxon>Enterobacterales</taxon>
        <taxon>Yersiniaceae</taxon>
        <taxon>Chimaeribacter</taxon>
    </lineage>
</organism>
<feature type="region of interest" description="Disordered" evidence="8">
    <location>
        <begin position="243"/>
        <end position="315"/>
    </location>
</feature>
<name>A0A2N5EFJ0_9GAMM</name>
<reference evidence="10 11" key="1">
    <citation type="submission" date="2017-12" db="EMBL/GenBank/DDBJ databases">
        <title>Characterization of six clinical isolates of Enterochimera gen. nov., a novel genus of the Yersiniaciae family and the three species Enterochimera arupensis sp. nov., Enterochimera coloradensis sp. nov, and Enterochimera californica sp. nov.</title>
        <authorList>
            <person name="Rossi A."/>
            <person name="Fisher M."/>
        </authorList>
    </citation>
    <scope>NUCLEOTIDE SEQUENCE [LARGE SCALE GENOMIC DNA]</scope>
    <source>
        <strain evidence="11">2015-Iso6</strain>
    </source>
</reference>
<keyword evidence="4" id="KW-0812">Transmembrane</keyword>
<dbReference type="Pfam" id="PF02698">
    <property type="entry name" value="DUF218"/>
    <property type="match status" value="1"/>
</dbReference>